<protein>
    <recommendedName>
        <fullName evidence="9">BZIP domain-containing protein</fullName>
    </recommendedName>
</protein>
<dbReference type="EMBL" id="JAANYQ010000024">
    <property type="protein sequence ID" value="KAF4119467.1"/>
    <property type="molecule type" value="Genomic_DNA"/>
</dbReference>
<feature type="region of interest" description="Disordered" evidence="8">
    <location>
        <begin position="155"/>
        <end position="234"/>
    </location>
</feature>
<dbReference type="SUPFAM" id="SSF57959">
    <property type="entry name" value="Leucine zipper domain"/>
    <property type="match status" value="1"/>
</dbReference>
<comment type="caution">
    <text evidence="10">The sequence shown here is derived from an EMBL/GenBank/DDBJ whole genome shotgun (WGS) entry which is preliminary data.</text>
</comment>
<evidence type="ECO:0000313" key="11">
    <source>
        <dbReference type="Proteomes" id="UP000749293"/>
    </source>
</evidence>
<evidence type="ECO:0000256" key="4">
    <source>
        <dbReference type="ARBA" id="ARBA00023125"/>
    </source>
</evidence>
<comment type="similarity">
    <text evidence="2">Belongs to the bZIP family.</text>
</comment>
<dbReference type="PANTHER" id="PTHR46714">
    <property type="entry name" value="TRANSCRIPTIONAL ACTIVATOR HAC1"/>
    <property type="match status" value="1"/>
</dbReference>
<dbReference type="Proteomes" id="UP000749293">
    <property type="component" value="Unassembled WGS sequence"/>
</dbReference>
<evidence type="ECO:0000259" key="9">
    <source>
        <dbReference type="PROSITE" id="PS50217"/>
    </source>
</evidence>
<evidence type="ECO:0000256" key="7">
    <source>
        <dbReference type="ARBA" id="ARBA00023242"/>
    </source>
</evidence>
<dbReference type="AlphaFoldDB" id="A0A9P4YPK3"/>
<reference evidence="10" key="1">
    <citation type="submission" date="2020-03" db="EMBL/GenBank/DDBJ databases">
        <title>Site-based positive gene gene selection in Geosmithia morbida across the United States reveals a broad range of putative effectors and factors for local host and environmental adapation.</title>
        <authorList>
            <person name="Onufrak A."/>
            <person name="Murdoch R.W."/>
            <person name="Gazis R."/>
            <person name="Huff M."/>
            <person name="Staton M."/>
            <person name="Klingeman W."/>
            <person name="Hadziabdic D."/>
        </authorList>
    </citation>
    <scope>NUCLEOTIDE SEQUENCE</scope>
    <source>
        <strain evidence="10">1262</strain>
    </source>
</reference>
<keyword evidence="3" id="KW-0805">Transcription regulation</keyword>
<dbReference type="PROSITE" id="PS50217">
    <property type="entry name" value="BZIP"/>
    <property type="match status" value="1"/>
</dbReference>
<dbReference type="GO" id="GO:0006986">
    <property type="term" value="P:response to unfolded protein"/>
    <property type="evidence" value="ECO:0007669"/>
    <property type="project" value="UniProtKB-KW"/>
</dbReference>
<evidence type="ECO:0000256" key="8">
    <source>
        <dbReference type="SAM" id="MobiDB-lite"/>
    </source>
</evidence>
<keyword evidence="5" id="KW-0804">Transcription</keyword>
<dbReference type="GO" id="GO:0005634">
    <property type="term" value="C:nucleus"/>
    <property type="evidence" value="ECO:0007669"/>
    <property type="project" value="UniProtKB-SubCell"/>
</dbReference>
<evidence type="ECO:0000256" key="3">
    <source>
        <dbReference type="ARBA" id="ARBA00023015"/>
    </source>
</evidence>
<feature type="compositionally biased region" description="Basic and acidic residues" evidence="8">
    <location>
        <begin position="118"/>
        <end position="131"/>
    </location>
</feature>
<evidence type="ECO:0000256" key="1">
    <source>
        <dbReference type="ARBA" id="ARBA00004123"/>
    </source>
</evidence>
<proteinExistence type="inferred from homology"/>
<dbReference type="GO" id="GO:0000981">
    <property type="term" value="F:DNA-binding transcription factor activity, RNA polymerase II-specific"/>
    <property type="evidence" value="ECO:0007669"/>
    <property type="project" value="InterPro"/>
</dbReference>
<keyword evidence="11" id="KW-1185">Reference proteome</keyword>
<evidence type="ECO:0000256" key="2">
    <source>
        <dbReference type="ARBA" id="ARBA00007163"/>
    </source>
</evidence>
<keyword evidence="4" id="KW-0238">DNA-binding</keyword>
<dbReference type="OrthoDB" id="674948at2759"/>
<dbReference type="SMART" id="SM00338">
    <property type="entry name" value="BRLZ"/>
    <property type="match status" value="1"/>
</dbReference>
<gene>
    <name evidence="10" type="ORF">GMORB2_4732</name>
</gene>
<dbReference type="GeneID" id="55970960"/>
<feature type="domain" description="BZIP" evidence="9">
    <location>
        <begin position="101"/>
        <end position="158"/>
    </location>
</feature>
<feature type="compositionally biased region" description="Basic and acidic residues" evidence="8">
    <location>
        <begin position="95"/>
        <end position="109"/>
    </location>
</feature>
<evidence type="ECO:0000313" key="10">
    <source>
        <dbReference type="EMBL" id="KAF4119467.1"/>
    </source>
</evidence>
<feature type="region of interest" description="Disordered" evidence="8">
    <location>
        <begin position="331"/>
        <end position="362"/>
    </location>
</feature>
<keyword evidence="6" id="KW-0834">Unfolded protein response</keyword>
<evidence type="ECO:0000256" key="5">
    <source>
        <dbReference type="ARBA" id="ARBA00023163"/>
    </source>
</evidence>
<feature type="region of interest" description="Disordered" evidence="8">
    <location>
        <begin position="1"/>
        <end position="131"/>
    </location>
</feature>
<dbReference type="InterPro" id="IPR046347">
    <property type="entry name" value="bZIP_sf"/>
</dbReference>
<accession>A0A9P4YPK3</accession>
<evidence type="ECO:0000256" key="6">
    <source>
        <dbReference type="ARBA" id="ARBA00023230"/>
    </source>
</evidence>
<dbReference type="GO" id="GO:0003677">
    <property type="term" value="F:DNA binding"/>
    <property type="evidence" value="ECO:0007669"/>
    <property type="project" value="UniProtKB-KW"/>
</dbReference>
<dbReference type="InterPro" id="IPR044280">
    <property type="entry name" value="Hac1/HY5"/>
</dbReference>
<dbReference type="RefSeq" id="XP_035318119.1">
    <property type="nucleotide sequence ID" value="XM_035466706.1"/>
</dbReference>
<sequence length="362" mass="38944">MVAEQSTAMQPSPADSLLSAREDSYTSLFDDGPESPTGIAMTPAFSENGSLSRLSAVPEDMTETEGGDKKTKKRKSWGQVLPEPKTNLPPRKRAKTEDEKEQRRVERVLRNRRAAQSSRERKRQEVEALERRNQELEQLLASVRETNLALVQELSKHRHDSGIPAGGPSPLKHTLSSQLFAENGSECATPPTVNPASLSPPATDAAEEPSDNDVVRPAVSNVRVGSRDGANPEAGMDDLSGESHFHLGFFGMPEAAITDSHVLESGLLSSPQSSAIGDDYLAGDASELFANQDFDISDWLSEEPNHHTSDLVTAHDSGADFFGLELEAIEPASQDPAENPVQQPEPGASTMGCDVRGIAVGN</sequence>
<name>A0A9P4YPK3_9HYPO</name>
<feature type="compositionally biased region" description="Polar residues" evidence="8">
    <location>
        <begin position="1"/>
        <end position="10"/>
    </location>
</feature>
<dbReference type="CDD" id="cd14710">
    <property type="entry name" value="bZIP_HAC1-like"/>
    <property type="match status" value="1"/>
</dbReference>
<organism evidence="10 11">
    <name type="scientific">Geosmithia morbida</name>
    <dbReference type="NCBI Taxonomy" id="1094350"/>
    <lineage>
        <taxon>Eukaryota</taxon>
        <taxon>Fungi</taxon>
        <taxon>Dikarya</taxon>
        <taxon>Ascomycota</taxon>
        <taxon>Pezizomycotina</taxon>
        <taxon>Sordariomycetes</taxon>
        <taxon>Hypocreomycetidae</taxon>
        <taxon>Hypocreales</taxon>
        <taxon>Bionectriaceae</taxon>
        <taxon>Geosmithia</taxon>
    </lineage>
</organism>
<comment type="subcellular location">
    <subcellularLocation>
        <location evidence="1">Nucleus</location>
    </subcellularLocation>
</comment>
<dbReference type="PANTHER" id="PTHR46714:SF6">
    <property type="entry name" value="TRANSCRIPTIONAL ACTIVATOR HAC1"/>
    <property type="match status" value="1"/>
</dbReference>
<dbReference type="InterPro" id="IPR004827">
    <property type="entry name" value="bZIP"/>
</dbReference>
<dbReference type="GO" id="GO:0045944">
    <property type="term" value="P:positive regulation of transcription by RNA polymerase II"/>
    <property type="evidence" value="ECO:0007669"/>
    <property type="project" value="InterPro"/>
</dbReference>
<keyword evidence="7" id="KW-0539">Nucleus</keyword>